<name>A0ABV8ADB2_9DEIO</name>
<organism evidence="1 2">
    <name type="scientific">Deinococcus antarcticus</name>
    <dbReference type="NCBI Taxonomy" id="1298767"/>
    <lineage>
        <taxon>Bacteria</taxon>
        <taxon>Thermotogati</taxon>
        <taxon>Deinococcota</taxon>
        <taxon>Deinococci</taxon>
        <taxon>Deinococcales</taxon>
        <taxon>Deinococcaceae</taxon>
        <taxon>Deinococcus</taxon>
    </lineage>
</organism>
<dbReference type="Proteomes" id="UP001595748">
    <property type="component" value="Unassembled WGS sequence"/>
</dbReference>
<proteinExistence type="predicted"/>
<sequence length="117" mass="12900">MSFDLNPEEIRAALWAVHAARAVLRRATEEGRLSASYNFSGQNAQSVIELQLSLAAGDLLPEDREMIIGALNFALSLFDPDMDDIRSVLEPPSADTLRTARSKIIDDRDFGDQHSNA</sequence>
<gene>
    <name evidence="1" type="ORF">ACFOPQ_15745</name>
</gene>
<comment type="caution">
    <text evidence="1">The sequence shown here is derived from an EMBL/GenBank/DDBJ whole genome shotgun (WGS) entry which is preliminary data.</text>
</comment>
<protein>
    <submittedName>
        <fullName evidence="1">Uncharacterized protein</fullName>
    </submittedName>
</protein>
<evidence type="ECO:0000313" key="1">
    <source>
        <dbReference type="EMBL" id="MFC3862217.1"/>
    </source>
</evidence>
<dbReference type="EMBL" id="JBHRZF010000182">
    <property type="protein sequence ID" value="MFC3862217.1"/>
    <property type="molecule type" value="Genomic_DNA"/>
</dbReference>
<keyword evidence="2" id="KW-1185">Reference proteome</keyword>
<evidence type="ECO:0000313" key="2">
    <source>
        <dbReference type="Proteomes" id="UP001595748"/>
    </source>
</evidence>
<accession>A0ABV8ADB2</accession>
<dbReference type="RefSeq" id="WP_380079877.1">
    <property type="nucleotide sequence ID" value="NZ_JBHRZF010000182.1"/>
</dbReference>
<reference evidence="2" key="1">
    <citation type="journal article" date="2019" name="Int. J. Syst. Evol. Microbiol.">
        <title>The Global Catalogue of Microorganisms (GCM) 10K type strain sequencing project: providing services to taxonomists for standard genome sequencing and annotation.</title>
        <authorList>
            <consortium name="The Broad Institute Genomics Platform"/>
            <consortium name="The Broad Institute Genome Sequencing Center for Infectious Disease"/>
            <person name="Wu L."/>
            <person name="Ma J."/>
        </authorList>
    </citation>
    <scope>NUCLEOTIDE SEQUENCE [LARGE SCALE GENOMIC DNA]</scope>
    <source>
        <strain evidence="2">CCTCC AB 2013263</strain>
    </source>
</reference>